<dbReference type="InterPro" id="IPR036388">
    <property type="entry name" value="WH-like_DNA-bd_sf"/>
</dbReference>
<keyword evidence="2" id="KW-0805">Transcription regulation</keyword>
<dbReference type="InterPro" id="IPR037402">
    <property type="entry name" value="YidZ_PBP2"/>
</dbReference>
<keyword evidence="7" id="KW-1185">Reference proteome</keyword>
<dbReference type="SUPFAM" id="SSF46785">
    <property type="entry name" value="Winged helix' DNA-binding domain"/>
    <property type="match status" value="1"/>
</dbReference>
<dbReference type="InterPro" id="IPR036390">
    <property type="entry name" value="WH_DNA-bd_sf"/>
</dbReference>
<dbReference type="GO" id="GO:0003700">
    <property type="term" value="F:DNA-binding transcription factor activity"/>
    <property type="evidence" value="ECO:0007669"/>
    <property type="project" value="InterPro"/>
</dbReference>
<evidence type="ECO:0000256" key="3">
    <source>
        <dbReference type="ARBA" id="ARBA00023125"/>
    </source>
</evidence>
<dbReference type="AlphaFoldDB" id="A0A135I5Y6"/>
<dbReference type="PANTHER" id="PTHR30118:SF7">
    <property type="entry name" value="TRANSCRIPTIONAL REGULATOR LYSR FAMILY"/>
    <property type="match status" value="1"/>
</dbReference>
<proteinExistence type="inferred from homology"/>
<dbReference type="Gene3D" id="1.10.10.10">
    <property type="entry name" value="Winged helix-like DNA-binding domain superfamily/Winged helix DNA-binding domain"/>
    <property type="match status" value="1"/>
</dbReference>
<dbReference type="EMBL" id="LNTY01000049">
    <property type="protein sequence ID" value="KXF80858.1"/>
    <property type="molecule type" value="Genomic_DNA"/>
</dbReference>
<accession>A0A135I5Y6</accession>
<dbReference type="CDD" id="cd08417">
    <property type="entry name" value="PBP2_Nitroaromatics_like"/>
    <property type="match status" value="1"/>
</dbReference>
<dbReference type="GO" id="GO:0003677">
    <property type="term" value="F:DNA binding"/>
    <property type="evidence" value="ECO:0007669"/>
    <property type="project" value="UniProtKB-KW"/>
</dbReference>
<dbReference type="Pfam" id="PF00126">
    <property type="entry name" value="HTH_1"/>
    <property type="match status" value="1"/>
</dbReference>
<dbReference type="PRINTS" id="PR00039">
    <property type="entry name" value="HTHLYSR"/>
</dbReference>
<protein>
    <submittedName>
        <fullName evidence="6">Transcriptional regulator</fullName>
    </submittedName>
</protein>
<dbReference type="PANTHER" id="PTHR30118">
    <property type="entry name" value="HTH-TYPE TRANSCRIPTIONAL REGULATOR LEUO-RELATED"/>
    <property type="match status" value="1"/>
</dbReference>
<dbReference type="PROSITE" id="PS50931">
    <property type="entry name" value="HTH_LYSR"/>
    <property type="match status" value="1"/>
</dbReference>
<evidence type="ECO:0000256" key="1">
    <source>
        <dbReference type="ARBA" id="ARBA00009437"/>
    </source>
</evidence>
<dbReference type="InterPro" id="IPR000847">
    <property type="entry name" value="LysR_HTH_N"/>
</dbReference>
<feature type="domain" description="HTH lysR-type" evidence="5">
    <location>
        <begin position="11"/>
        <end position="67"/>
    </location>
</feature>
<evidence type="ECO:0000313" key="6">
    <source>
        <dbReference type="EMBL" id="KXF80858.1"/>
    </source>
</evidence>
<dbReference type="InterPro" id="IPR050389">
    <property type="entry name" value="LysR-type_TF"/>
</dbReference>
<gene>
    <name evidence="6" type="ORF">ATN88_16460</name>
</gene>
<comment type="caution">
    <text evidence="6">The sequence shown here is derived from an EMBL/GenBank/DDBJ whole genome shotgun (WGS) entry which is preliminary data.</text>
</comment>
<evidence type="ECO:0000256" key="2">
    <source>
        <dbReference type="ARBA" id="ARBA00023015"/>
    </source>
</evidence>
<dbReference type="OrthoDB" id="8893795at2"/>
<comment type="similarity">
    <text evidence="1">Belongs to the LysR transcriptional regulatory family.</text>
</comment>
<dbReference type="InterPro" id="IPR005119">
    <property type="entry name" value="LysR_subst-bd"/>
</dbReference>
<dbReference type="Pfam" id="PF03466">
    <property type="entry name" value="LysR_substrate"/>
    <property type="match status" value="1"/>
</dbReference>
<dbReference type="SUPFAM" id="SSF53850">
    <property type="entry name" value="Periplasmic binding protein-like II"/>
    <property type="match status" value="1"/>
</dbReference>
<organism evidence="6 7">
    <name type="scientific">Enterovibrio coralii</name>
    <dbReference type="NCBI Taxonomy" id="294935"/>
    <lineage>
        <taxon>Bacteria</taxon>
        <taxon>Pseudomonadati</taxon>
        <taxon>Pseudomonadota</taxon>
        <taxon>Gammaproteobacteria</taxon>
        <taxon>Vibrionales</taxon>
        <taxon>Vibrionaceae</taxon>
        <taxon>Enterovibrio</taxon>
    </lineage>
</organism>
<evidence type="ECO:0000259" key="5">
    <source>
        <dbReference type="PROSITE" id="PS50931"/>
    </source>
</evidence>
<reference evidence="6 7" key="1">
    <citation type="submission" date="2015-11" db="EMBL/GenBank/DDBJ databases">
        <title>Genomic Taxonomy of the Vibrionaceae.</title>
        <authorList>
            <person name="Gomez-Gil B."/>
            <person name="Enciso-Ibarra J."/>
        </authorList>
    </citation>
    <scope>NUCLEOTIDE SEQUENCE [LARGE SCALE GENOMIC DNA]</scope>
    <source>
        <strain evidence="6 7">CAIM 912</strain>
    </source>
</reference>
<sequence length="313" mass="35880">MIDVNRLLKSDIHLLLCLHVLLEESSVSKAATRLHLTQSAVSKQLTRLRQLFDDPLFERTSKGLNPTPKALSLAPRLRNALQQIEMLTLPDTFDAQSSQRIFNIDLVDTAYSVLYPKFMPTALSEAPLITINSESWSELSFQRLLKREIDFGLGVFEWDERSKLYVDTIPEELSYIELRSDQSVCLLRRGHPALDEEWGLDTFLKYRQIHVTTGGVKEWVVQEVLASQGLRIDNAVNVSSITSAIQLCKQTDLIMYYPYEPIREYTLDGSLIVKPVPVEHKPGALFLLWHKQFESDSGHRWLRELIIDQCIGE</sequence>
<name>A0A135I5Y6_9GAMM</name>
<evidence type="ECO:0000313" key="7">
    <source>
        <dbReference type="Proteomes" id="UP000070529"/>
    </source>
</evidence>
<dbReference type="Proteomes" id="UP000070529">
    <property type="component" value="Unassembled WGS sequence"/>
</dbReference>
<dbReference type="RefSeq" id="WP_067418895.1">
    <property type="nucleotide sequence ID" value="NZ_LNTY01000049.1"/>
</dbReference>
<evidence type="ECO:0000256" key="4">
    <source>
        <dbReference type="ARBA" id="ARBA00023163"/>
    </source>
</evidence>
<keyword evidence="4" id="KW-0804">Transcription</keyword>
<keyword evidence="3" id="KW-0238">DNA-binding</keyword>
<dbReference type="Gene3D" id="3.40.190.10">
    <property type="entry name" value="Periplasmic binding protein-like II"/>
    <property type="match status" value="2"/>
</dbReference>